<reference evidence="3 4" key="1">
    <citation type="submission" date="2021-06" db="EMBL/GenBank/DDBJ databases">
        <title>Bacillus sp. RD4P76, an endophyte from a halophyte.</title>
        <authorList>
            <person name="Sun J.-Q."/>
        </authorList>
    </citation>
    <scope>NUCLEOTIDE SEQUENCE [LARGE SCALE GENOMIC DNA]</scope>
    <source>
        <strain evidence="3 4">CGMCC 1.15917</strain>
    </source>
</reference>
<name>A0ABS6JC20_9BACI</name>
<dbReference type="RefSeq" id="WP_217065088.1">
    <property type="nucleotide sequence ID" value="NZ_JAHQCS010000062.1"/>
</dbReference>
<dbReference type="PROSITE" id="PS51257">
    <property type="entry name" value="PROKAR_LIPOPROTEIN"/>
    <property type="match status" value="1"/>
</dbReference>
<feature type="signal peptide" evidence="2">
    <location>
        <begin position="1"/>
        <end position="21"/>
    </location>
</feature>
<proteinExistence type="predicted"/>
<dbReference type="EMBL" id="JAHQCS010000062">
    <property type="protein sequence ID" value="MBU9711205.1"/>
    <property type="molecule type" value="Genomic_DNA"/>
</dbReference>
<keyword evidence="2" id="KW-0732">Signal</keyword>
<evidence type="ECO:0000256" key="2">
    <source>
        <dbReference type="SAM" id="SignalP"/>
    </source>
</evidence>
<evidence type="ECO:0000256" key="1">
    <source>
        <dbReference type="SAM" id="Coils"/>
    </source>
</evidence>
<keyword evidence="1" id="KW-0175">Coiled coil</keyword>
<feature type="coiled-coil region" evidence="1">
    <location>
        <begin position="65"/>
        <end position="92"/>
    </location>
</feature>
<sequence>MKNLILLVSAALFLAVITACGEEEVFEQVQAEYEDFTSVSEEDILTQVTALITINNDYLSESSASGFLANRLHQSEEEKEQLEKELSQYDVTFTVDSIEIDSIEDNNVKVTVVQKEEYSNMEEDVSMEDSIVTMEYTFEIHEGILLITANEVVESMPLSLLEEVEDLLTRHYIYANEEDIESYLSTVYSYTEDDQLSLEEQFELFDVVYEVLEHEIIEFNDEEVSIQLKQTTVFTHVHEDWEAFDTLVTVVHVLKRLDGELKFYSTEIIDQEEI</sequence>
<gene>
    <name evidence="3" type="ORF">KS419_05635</name>
</gene>
<dbReference type="Proteomes" id="UP000784880">
    <property type="component" value="Unassembled WGS sequence"/>
</dbReference>
<evidence type="ECO:0000313" key="4">
    <source>
        <dbReference type="Proteomes" id="UP000784880"/>
    </source>
</evidence>
<organism evidence="3 4">
    <name type="scientific">Evansella tamaricis</name>
    <dbReference type="NCBI Taxonomy" id="2069301"/>
    <lineage>
        <taxon>Bacteria</taxon>
        <taxon>Bacillati</taxon>
        <taxon>Bacillota</taxon>
        <taxon>Bacilli</taxon>
        <taxon>Bacillales</taxon>
        <taxon>Bacillaceae</taxon>
        <taxon>Evansella</taxon>
    </lineage>
</organism>
<protein>
    <recommendedName>
        <fullName evidence="5">DUF5105 domain-containing protein</fullName>
    </recommendedName>
</protein>
<evidence type="ECO:0000313" key="3">
    <source>
        <dbReference type="EMBL" id="MBU9711205.1"/>
    </source>
</evidence>
<accession>A0ABS6JC20</accession>
<evidence type="ECO:0008006" key="5">
    <source>
        <dbReference type="Google" id="ProtNLM"/>
    </source>
</evidence>
<comment type="caution">
    <text evidence="3">The sequence shown here is derived from an EMBL/GenBank/DDBJ whole genome shotgun (WGS) entry which is preliminary data.</text>
</comment>
<feature type="chain" id="PRO_5045757569" description="DUF5105 domain-containing protein" evidence="2">
    <location>
        <begin position="22"/>
        <end position="274"/>
    </location>
</feature>
<keyword evidence="4" id="KW-1185">Reference proteome</keyword>